<evidence type="ECO:0000259" key="8">
    <source>
        <dbReference type="Pfam" id="PF00361"/>
    </source>
</evidence>
<dbReference type="EC" id="1.6.5.-" evidence="10"/>
<evidence type="ECO:0000256" key="1">
    <source>
        <dbReference type="ARBA" id="ARBA00004651"/>
    </source>
</evidence>
<dbReference type="NCBIfam" id="TIGR01972">
    <property type="entry name" value="NDH_I_M"/>
    <property type="match status" value="1"/>
</dbReference>
<comment type="similarity">
    <text evidence="2">Belongs to the complex I subunit 4 family.</text>
</comment>
<dbReference type="Proteomes" id="UP000186851">
    <property type="component" value="Chromosome"/>
</dbReference>
<feature type="domain" description="NADH-Ubiquinone oxidoreductase (complex I) chain 5 N-terminal" evidence="9">
    <location>
        <begin position="75"/>
        <end position="121"/>
    </location>
</feature>
<feature type="transmembrane region" description="Helical" evidence="7">
    <location>
        <begin position="120"/>
        <end position="138"/>
    </location>
</feature>
<dbReference type="InterPro" id="IPR010227">
    <property type="entry name" value="NADH_Q_OxRdtase_chainM/4"/>
</dbReference>
<evidence type="ECO:0000259" key="9">
    <source>
        <dbReference type="Pfam" id="PF00662"/>
    </source>
</evidence>
<feature type="transmembrane region" description="Helical" evidence="7">
    <location>
        <begin position="81"/>
        <end position="108"/>
    </location>
</feature>
<comment type="subcellular location">
    <subcellularLocation>
        <location evidence="1">Cell membrane</location>
        <topology evidence="1">Multi-pass membrane protein</topology>
    </subcellularLocation>
</comment>
<dbReference type="GO" id="GO:0008137">
    <property type="term" value="F:NADH dehydrogenase (ubiquinone) activity"/>
    <property type="evidence" value="ECO:0007669"/>
    <property type="project" value="InterPro"/>
</dbReference>
<reference evidence="10" key="2">
    <citation type="journal article" date="2022" name="Nat. Microbiol.">
        <title>A closed Candidatus Odinarchaeum chromosome exposes Asgard archaeal viruses.</title>
        <authorList>
            <person name="Tamarit D."/>
            <person name="Caceres E.F."/>
            <person name="Krupovic M."/>
            <person name="Nijland R."/>
            <person name="Eme L."/>
            <person name="Robinson N.P."/>
            <person name="Ettema T.J.G."/>
        </authorList>
    </citation>
    <scope>NUCLEOTIDE SEQUENCE</scope>
    <source>
        <strain evidence="10">LCB_4</strain>
    </source>
</reference>
<evidence type="ECO:0000313" key="10">
    <source>
        <dbReference type="EMBL" id="WEU40042.1"/>
    </source>
</evidence>
<dbReference type="GO" id="GO:0005886">
    <property type="term" value="C:plasma membrane"/>
    <property type="evidence" value="ECO:0007669"/>
    <property type="project" value="UniProtKB-SubCell"/>
</dbReference>
<evidence type="ECO:0000256" key="3">
    <source>
        <dbReference type="ARBA" id="ARBA00022475"/>
    </source>
</evidence>
<feature type="transmembrane region" description="Helical" evidence="7">
    <location>
        <begin position="144"/>
        <end position="162"/>
    </location>
</feature>
<keyword evidence="4 7" id="KW-0812">Transmembrane</keyword>
<feature type="transmembrane region" description="Helical" evidence="7">
    <location>
        <begin position="393"/>
        <end position="414"/>
    </location>
</feature>
<feature type="transmembrane region" description="Helical" evidence="7">
    <location>
        <begin position="323"/>
        <end position="348"/>
    </location>
</feature>
<name>A0AAF0D1M2_ODILC</name>
<dbReference type="InterPro" id="IPR001516">
    <property type="entry name" value="Proton_antipo_N"/>
</dbReference>
<dbReference type="EMBL" id="CP091871">
    <property type="protein sequence ID" value="WEU40042.1"/>
    <property type="molecule type" value="Genomic_DNA"/>
</dbReference>
<keyword evidence="10" id="KW-0560">Oxidoreductase</keyword>
<dbReference type="PRINTS" id="PR01437">
    <property type="entry name" value="NUOXDRDTASE4"/>
</dbReference>
<dbReference type="Pfam" id="PF00361">
    <property type="entry name" value="Proton_antipo_M"/>
    <property type="match status" value="1"/>
</dbReference>
<proteinExistence type="inferred from homology"/>
<evidence type="ECO:0000256" key="6">
    <source>
        <dbReference type="ARBA" id="ARBA00023136"/>
    </source>
</evidence>
<organism evidence="10 11">
    <name type="scientific">Odinarchaeota yellowstonii (strain LCB_4)</name>
    <dbReference type="NCBI Taxonomy" id="1841599"/>
    <lineage>
        <taxon>Archaea</taxon>
        <taxon>Promethearchaeati</taxon>
        <taxon>Candidatus Odinarchaeota</taxon>
        <taxon>Candidatus Odinarchaeia</taxon>
        <taxon>Candidatus Odinarchaeales</taxon>
        <taxon>Candidatus Odinarchaeaceae</taxon>
        <taxon>Candidatus Odinarchaeum</taxon>
    </lineage>
</organism>
<keyword evidence="6 7" id="KW-0472">Membrane</keyword>
<feature type="transmembrane region" description="Helical" evidence="7">
    <location>
        <begin position="216"/>
        <end position="241"/>
    </location>
</feature>
<dbReference type="InterPro" id="IPR001750">
    <property type="entry name" value="ND/Mrp_TM"/>
</dbReference>
<feature type="transmembrane region" description="Helical" evidence="7">
    <location>
        <begin position="473"/>
        <end position="496"/>
    </location>
</feature>
<feature type="transmembrane region" description="Helical" evidence="7">
    <location>
        <begin position="174"/>
        <end position="196"/>
    </location>
</feature>
<dbReference type="InterPro" id="IPR050586">
    <property type="entry name" value="CPA3_Na-H_Antiporter_D"/>
</dbReference>
<evidence type="ECO:0000313" key="11">
    <source>
        <dbReference type="Proteomes" id="UP000186851"/>
    </source>
</evidence>
<accession>A0AAF0D1M2</accession>
<feature type="domain" description="NADH:quinone oxidoreductase/Mrp antiporter transmembrane" evidence="8">
    <location>
        <begin position="137"/>
        <end position="444"/>
    </location>
</feature>
<dbReference type="GO" id="GO:0042773">
    <property type="term" value="P:ATP synthesis coupled electron transport"/>
    <property type="evidence" value="ECO:0007669"/>
    <property type="project" value="InterPro"/>
</dbReference>
<dbReference type="GO" id="GO:0016491">
    <property type="term" value="F:oxidoreductase activity"/>
    <property type="evidence" value="ECO:0007669"/>
    <property type="project" value="UniProtKB-KW"/>
</dbReference>
<feature type="transmembrane region" description="Helical" evidence="7">
    <location>
        <begin position="420"/>
        <end position="453"/>
    </location>
</feature>
<feature type="transmembrane region" description="Helical" evidence="7">
    <location>
        <begin position="293"/>
        <end position="316"/>
    </location>
</feature>
<sequence length="511" mass="54896">MQLPTPAASNWMLLSLLILIIGAPVVYLFGKKFEAKSGWLATAIGAVATVIFIVVAGSNVLAGTPLYELYSWNPGLLSLDFGLYADGLSTPIAAITMILTTFATLYSVSYLREEENKHSYFALMLLYMTGMVGVILSTNLLEFFVFWELMLIPSWAMIVRWGTPGKAARAGFKYFMFTQFGSICILLAIGVTWFISFQAGSPTFNMYELTVTASSLATLAVPLYLVGFCVKMAIFPIHTWLPEAHGEAPTPVSAILSGVMIETAAYGIIRIPVNVFGFVFTDVVLFTAGGWTINVSTIIMIFAVITMIYGGVMALAQTDTKRLFAYSSVSQMGYILFGISAVTPIGLAGASLHIVTHAFGKGTLFMIAGILMTQIGHVNGRDITKLGGLASKMPITATITLLAGLSIAGTPPLAGFASEWLIFAGAAAAHHVVLLIFAVASTAVTAGYILWFIRRVFFGPLRDDLAEVKEAPWTMLLPVALLALGAVLIGIFPNIILDYLIPIAQYIAPLT</sequence>
<evidence type="ECO:0000256" key="7">
    <source>
        <dbReference type="SAM" id="Phobius"/>
    </source>
</evidence>
<keyword evidence="3" id="KW-1003">Cell membrane</keyword>
<evidence type="ECO:0000256" key="4">
    <source>
        <dbReference type="ARBA" id="ARBA00022692"/>
    </source>
</evidence>
<feature type="transmembrane region" description="Helical" evidence="7">
    <location>
        <begin position="12"/>
        <end position="30"/>
    </location>
</feature>
<keyword evidence="5 7" id="KW-1133">Transmembrane helix</keyword>
<feature type="transmembrane region" description="Helical" evidence="7">
    <location>
        <begin position="37"/>
        <end position="61"/>
    </location>
</feature>
<protein>
    <submittedName>
        <fullName evidence="10">NADH-quinone oxidoreductase subunit M</fullName>
        <ecNumber evidence="10">1.6.5.-</ecNumber>
    </submittedName>
</protein>
<dbReference type="Pfam" id="PF00662">
    <property type="entry name" value="Proton_antipo_N"/>
    <property type="match status" value="1"/>
</dbReference>
<gene>
    <name evidence="10" type="ORF">OdinLCB4_006105</name>
</gene>
<dbReference type="InterPro" id="IPR003918">
    <property type="entry name" value="NADH_UbQ_OxRdtase"/>
</dbReference>
<dbReference type="PANTHER" id="PTHR42703">
    <property type="entry name" value="NADH DEHYDROGENASE"/>
    <property type="match status" value="1"/>
</dbReference>
<reference evidence="10" key="1">
    <citation type="journal article" date="2017" name="Nature">
        <title>Asgard archaea illuminate the origin of eukaryotic cellular complexity.</title>
        <authorList>
            <person name="Zaremba-Niedzwiedzka K."/>
            <person name="Caceres E.F."/>
            <person name="Saw J.H."/>
            <person name="Backstrom D."/>
            <person name="Juzokaite L."/>
            <person name="Vancaester E."/>
            <person name="Seitz K.W."/>
            <person name="Anantharaman K."/>
            <person name="Starnawski P."/>
            <person name="Kjeldsen K.U."/>
            <person name="Scott M.B."/>
            <person name="Nunoura T."/>
            <person name="Banfield J.F."/>
            <person name="Schramm A."/>
            <person name="Baker B.J."/>
            <person name="Spang A."/>
            <person name="Ettema T.J.G."/>
        </authorList>
    </citation>
    <scope>NUCLEOTIDE SEQUENCE</scope>
    <source>
        <strain evidence="10">LCB_4</strain>
    </source>
</reference>
<dbReference type="KEGG" id="oyw:OdinLCB4_006105"/>
<dbReference type="AlphaFoldDB" id="A0AAF0D1M2"/>
<evidence type="ECO:0000256" key="5">
    <source>
        <dbReference type="ARBA" id="ARBA00022989"/>
    </source>
</evidence>
<dbReference type="PANTHER" id="PTHR42703:SF1">
    <property type="entry name" value="NA(+)_H(+) ANTIPORTER SUBUNIT D1"/>
    <property type="match status" value="1"/>
</dbReference>
<evidence type="ECO:0000256" key="2">
    <source>
        <dbReference type="ARBA" id="ARBA00009025"/>
    </source>
</evidence>